<dbReference type="InterPro" id="IPR003749">
    <property type="entry name" value="ThiS/MoaD-like"/>
</dbReference>
<sequence>MEIVVNGKENIIQENMSLGDFLLGKGFLPKKVVVEHNGTIIANKHWYEIILSPQDRLEIVTFVGGG</sequence>
<accession>A0A1H7AAU8</accession>
<dbReference type="PANTHER" id="PTHR34472:SF1">
    <property type="entry name" value="SULFUR CARRIER PROTEIN THIS"/>
    <property type="match status" value="1"/>
</dbReference>
<proteinExistence type="predicted"/>
<dbReference type="RefSeq" id="WP_177177581.1">
    <property type="nucleotide sequence ID" value="NZ_FNZK01000012.1"/>
</dbReference>
<dbReference type="Pfam" id="PF02597">
    <property type="entry name" value="ThiS"/>
    <property type="match status" value="1"/>
</dbReference>
<organism evidence="1 2">
    <name type="scientific">Propionispira arboris</name>
    <dbReference type="NCBI Taxonomy" id="84035"/>
    <lineage>
        <taxon>Bacteria</taxon>
        <taxon>Bacillati</taxon>
        <taxon>Bacillota</taxon>
        <taxon>Negativicutes</taxon>
        <taxon>Selenomonadales</taxon>
        <taxon>Selenomonadaceae</taxon>
        <taxon>Propionispira</taxon>
    </lineage>
</organism>
<dbReference type="EMBL" id="FNZK01000012">
    <property type="protein sequence ID" value="SEJ62056.1"/>
    <property type="molecule type" value="Genomic_DNA"/>
</dbReference>
<dbReference type="PANTHER" id="PTHR34472">
    <property type="entry name" value="SULFUR CARRIER PROTEIN THIS"/>
    <property type="match status" value="1"/>
</dbReference>
<protein>
    <submittedName>
        <fullName evidence="1">Sulfur carrier protein</fullName>
    </submittedName>
</protein>
<evidence type="ECO:0000313" key="2">
    <source>
        <dbReference type="Proteomes" id="UP000199662"/>
    </source>
</evidence>
<dbReference type="Proteomes" id="UP000199662">
    <property type="component" value="Unassembled WGS sequence"/>
</dbReference>
<dbReference type="SUPFAM" id="SSF54285">
    <property type="entry name" value="MoaD/ThiS"/>
    <property type="match status" value="1"/>
</dbReference>
<dbReference type="InterPro" id="IPR012675">
    <property type="entry name" value="Beta-grasp_dom_sf"/>
</dbReference>
<reference evidence="1 2" key="1">
    <citation type="submission" date="2016-10" db="EMBL/GenBank/DDBJ databases">
        <authorList>
            <person name="de Groot N.N."/>
        </authorList>
    </citation>
    <scope>NUCLEOTIDE SEQUENCE [LARGE SCALE GENOMIC DNA]</scope>
    <source>
        <strain evidence="1 2">DSM 2179</strain>
    </source>
</reference>
<dbReference type="AlphaFoldDB" id="A0A1H7AAU8"/>
<keyword evidence="2" id="KW-1185">Reference proteome</keyword>
<name>A0A1H7AAU8_9FIRM</name>
<dbReference type="CDD" id="cd00565">
    <property type="entry name" value="Ubl_ThiS"/>
    <property type="match status" value="1"/>
</dbReference>
<evidence type="ECO:0000313" key="1">
    <source>
        <dbReference type="EMBL" id="SEJ62056.1"/>
    </source>
</evidence>
<gene>
    <name evidence="1" type="ORF">SAMN05660742_11210</name>
</gene>
<dbReference type="InterPro" id="IPR010035">
    <property type="entry name" value="Thi_S"/>
</dbReference>
<dbReference type="STRING" id="84035.SAMN05660742_11210"/>
<dbReference type="NCBIfam" id="TIGR01683">
    <property type="entry name" value="thiS"/>
    <property type="match status" value="1"/>
</dbReference>
<dbReference type="InterPro" id="IPR016155">
    <property type="entry name" value="Mopterin_synth/thiamin_S_b"/>
</dbReference>
<dbReference type="Gene3D" id="3.10.20.30">
    <property type="match status" value="1"/>
</dbReference>